<feature type="non-terminal residue" evidence="5">
    <location>
        <position position="1"/>
    </location>
</feature>
<feature type="signal peptide" evidence="3">
    <location>
        <begin position="1"/>
        <end position="17"/>
    </location>
</feature>
<reference evidence="5 6" key="1">
    <citation type="journal article" date="2015" name="Nat. Commun.">
        <title>Lucilia cuprina genome unlocks parasitic fly biology to underpin future interventions.</title>
        <authorList>
            <person name="Anstead C.A."/>
            <person name="Korhonen P.K."/>
            <person name="Young N.D."/>
            <person name="Hall R.S."/>
            <person name="Jex A.R."/>
            <person name="Murali S.C."/>
            <person name="Hughes D.S."/>
            <person name="Lee S.F."/>
            <person name="Perry T."/>
            <person name="Stroehlein A.J."/>
            <person name="Ansell B.R."/>
            <person name="Breugelmans B."/>
            <person name="Hofmann A."/>
            <person name="Qu J."/>
            <person name="Dugan S."/>
            <person name="Lee S.L."/>
            <person name="Chao H."/>
            <person name="Dinh H."/>
            <person name="Han Y."/>
            <person name="Doddapaneni H.V."/>
            <person name="Worley K.C."/>
            <person name="Muzny D.M."/>
            <person name="Ioannidis P."/>
            <person name="Waterhouse R.M."/>
            <person name="Zdobnov E.M."/>
            <person name="James P.J."/>
            <person name="Bagnall N.H."/>
            <person name="Kotze A.C."/>
            <person name="Gibbs R.A."/>
            <person name="Richards S."/>
            <person name="Batterham P."/>
            <person name="Gasser R.B."/>
        </authorList>
    </citation>
    <scope>NUCLEOTIDE SEQUENCE [LARGE SCALE GENOMIC DNA]</scope>
    <source>
        <strain evidence="5 6">LS</strain>
        <tissue evidence="5">Full body</tissue>
    </source>
</reference>
<dbReference type="PROSITE" id="PS00135">
    <property type="entry name" value="TRYPSIN_SER"/>
    <property type="match status" value="1"/>
</dbReference>
<dbReference type="AlphaFoldDB" id="A0A0L0CJ73"/>
<dbReference type="SMART" id="SM00020">
    <property type="entry name" value="Tryp_SPc"/>
    <property type="match status" value="2"/>
</dbReference>
<evidence type="ECO:0000313" key="6">
    <source>
        <dbReference type="Proteomes" id="UP000037069"/>
    </source>
</evidence>
<dbReference type="InterPro" id="IPR033116">
    <property type="entry name" value="TRYPSIN_SER"/>
</dbReference>
<dbReference type="PANTHER" id="PTHR24252">
    <property type="entry name" value="ACROSIN-RELATED"/>
    <property type="match status" value="1"/>
</dbReference>
<feature type="domain" description="Peptidase S1" evidence="4">
    <location>
        <begin position="22"/>
        <end position="270"/>
    </location>
</feature>
<dbReference type="Gene3D" id="2.40.10.10">
    <property type="entry name" value="Trypsin-like serine proteases"/>
    <property type="match status" value="2"/>
</dbReference>
<dbReference type="Pfam" id="PF00089">
    <property type="entry name" value="Trypsin"/>
    <property type="match status" value="2"/>
</dbReference>
<dbReference type="FunFam" id="2.40.10.10:FF:000068">
    <property type="entry name" value="transmembrane protease serine 2"/>
    <property type="match status" value="2"/>
</dbReference>
<organism evidence="5 6">
    <name type="scientific">Lucilia cuprina</name>
    <name type="common">Green bottle fly</name>
    <name type="synonym">Australian sheep blowfly</name>
    <dbReference type="NCBI Taxonomy" id="7375"/>
    <lineage>
        <taxon>Eukaryota</taxon>
        <taxon>Metazoa</taxon>
        <taxon>Ecdysozoa</taxon>
        <taxon>Arthropoda</taxon>
        <taxon>Hexapoda</taxon>
        <taxon>Insecta</taxon>
        <taxon>Pterygota</taxon>
        <taxon>Neoptera</taxon>
        <taxon>Endopterygota</taxon>
        <taxon>Diptera</taxon>
        <taxon>Brachycera</taxon>
        <taxon>Muscomorpha</taxon>
        <taxon>Oestroidea</taxon>
        <taxon>Calliphoridae</taxon>
        <taxon>Luciliinae</taxon>
        <taxon>Lucilia</taxon>
    </lineage>
</organism>
<dbReference type="OMA" id="VIANANC"/>
<dbReference type="EMBL" id="JRES01000325">
    <property type="protein sequence ID" value="KNC32272.1"/>
    <property type="molecule type" value="Genomic_DNA"/>
</dbReference>
<dbReference type="PROSITE" id="PS00134">
    <property type="entry name" value="TRYPSIN_HIS"/>
    <property type="match status" value="1"/>
</dbReference>
<dbReference type="OrthoDB" id="7959598at2759"/>
<comment type="caution">
    <text evidence="5">The sequence shown here is derived from an EMBL/GenBank/DDBJ whole genome shotgun (WGS) entry which is preliminary data.</text>
</comment>
<evidence type="ECO:0000256" key="2">
    <source>
        <dbReference type="RuleBase" id="RU363034"/>
    </source>
</evidence>
<dbReference type="CDD" id="cd00190">
    <property type="entry name" value="Tryp_SPc"/>
    <property type="match status" value="2"/>
</dbReference>
<dbReference type="InterPro" id="IPR001314">
    <property type="entry name" value="Peptidase_S1A"/>
</dbReference>
<feature type="chain" id="PRO_5005536500" description="Peptidase S1 domain-containing protein" evidence="3">
    <location>
        <begin position="18"/>
        <end position="518"/>
    </location>
</feature>
<keyword evidence="2" id="KW-0378">Hydrolase</keyword>
<dbReference type="Proteomes" id="UP000037069">
    <property type="component" value="Unassembled WGS sequence"/>
</dbReference>
<feature type="non-terminal residue" evidence="5">
    <location>
        <position position="518"/>
    </location>
</feature>
<evidence type="ECO:0000256" key="3">
    <source>
        <dbReference type="SAM" id="SignalP"/>
    </source>
</evidence>
<feature type="domain" description="Peptidase S1" evidence="4">
    <location>
        <begin position="257"/>
        <end position="489"/>
    </location>
</feature>
<evidence type="ECO:0000256" key="1">
    <source>
        <dbReference type="ARBA" id="ARBA00023157"/>
    </source>
</evidence>
<dbReference type="STRING" id="7375.A0A0L0CJ73"/>
<keyword evidence="6" id="KW-1185">Reference proteome</keyword>
<keyword evidence="3" id="KW-0732">Signal</keyword>
<dbReference type="SUPFAM" id="SSF50494">
    <property type="entry name" value="Trypsin-like serine proteases"/>
    <property type="match status" value="2"/>
</dbReference>
<evidence type="ECO:0000313" key="5">
    <source>
        <dbReference type="EMBL" id="KNC32272.1"/>
    </source>
</evidence>
<dbReference type="InterPro" id="IPR001254">
    <property type="entry name" value="Trypsin_dom"/>
</dbReference>
<dbReference type="GO" id="GO:0004252">
    <property type="term" value="F:serine-type endopeptidase activity"/>
    <property type="evidence" value="ECO:0007669"/>
    <property type="project" value="InterPro"/>
</dbReference>
<keyword evidence="2" id="KW-0720">Serine protease</keyword>
<dbReference type="GO" id="GO:0006508">
    <property type="term" value="P:proteolysis"/>
    <property type="evidence" value="ECO:0007669"/>
    <property type="project" value="UniProtKB-KW"/>
</dbReference>
<dbReference type="InterPro" id="IPR018114">
    <property type="entry name" value="TRYPSIN_HIS"/>
</dbReference>
<dbReference type="InterPro" id="IPR043504">
    <property type="entry name" value="Peptidase_S1_PA_chymotrypsin"/>
</dbReference>
<keyword evidence="1" id="KW-1015">Disulfide bond</keyword>
<sequence length="518" mass="56969">LGILLFLPIFYIIHVETSKERIISGSQAALGQFPWHVLIKLPADNGVWSGGSIISENWVLVAAHCIFKQTKLLLIFGTIYRDHYENGINMTSSKFFMHPEYEKTNIKNDIGLIKLPSPLIFSKNIQPITLVTAAEAIAQNNFVGAKAIITGFGQETDYIGSESNVLLWAQLEVISNSRCLELYNNPNLIVNTTLCAIGWNDTNKSPCHGDSGGPLIWKNKANKFLQIGIDSFVALSFGCTSKFPAGFTRANNQSAAIINGIRAIPGEYPWHVLLKRRPQSSLLCGGSVINNIWVLTAAHCIVKRKSVYMQFGTVELYSNAPSMTSTALFPHPTYSSAGNKDDIGLIHLPNPLTYNSFIQPIPLITSDEAANNDFIGVIAFISGFGDFINNVRKISKWLLWGAEEVVSNNVCAAAYGPTPAAHMCSVGYTADRQHPCKGDSGGALVWRNPMKVHKQIGVFSFGRVANCSGFPSGYMRVSSYLDFINNITESQQYPKQRVPEESQQYPKEGVLEAMATLH</sequence>
<protein>
    <recommendedName>
        <fullName evidence="4">Peptidase S1 domain-containing protein</fullName>
    </recommendedName>
</protein>
<dbReference type="PRINTS" id="PR00722">
    <property type="entry name" value="CHYMOTRYPSIN"/>
</dbReference>
<dbReference type="InterPro" id="IPR009003">
    <property type="entry name" value="Peptidase_S1_PA"/>
</dbReference>
<proteinExistence type="predicted"/>
<dbReference type="PROSITE" id="PS50240">
    <property type="entry name" value="TRYPSIN_DOM"/>
    <property type="match status" value="2"/>
</dbReference>
<gene>
    <name evidence="5" type="ORF">FF38_01828</name>
</gene>
<dbReference type="PANTHER" id="PTHR24252:SF7">
    <property type="entry name" value="HYALIN"/>
    <property type="match status" value="1"/>
</dbReference>
<name>A0A0L0CJ73_LUCCU</name>
<evidence type="ECO:0000259" key="4">
    <source>
        <dbReference type="PROSITE" id="PS50240"/>
    </source>
</evidence>
<keyword evidence="2" id="KW-0645">Protease</keyword>
<accession>A0A0L0CJ73</accession>